<evidence type="ECO:0000313" key="3">
    <source>
        <dbReference type="EMBL" id="KAH7018164.1"/>
    </source>
</evidence>
<gene>
    <name evidence="3" type="ORF">B0I36DRAFT_335428</name>
</gene>
<dbReference type="EMBL" id="JAGTJQ010000011">
    <property type="protein sequence ID" value="KAH7018164.1"/>
    <property type="molecule type" value="Genomic_DNA"/>
</dbReference>
<evidence type="ECO:0000256" key="2">
    <source>
        <dbReference type="SAM" id="Phobius"/>
    </source>
</evidence>
<feature type="transmembrane region" description="Helical" evidence="2">
    <location>
        <begin position="61"/>
        <end position="80"/>
    </location>
</feature>
<dbReference type="GeneID" id="70185021"/>
<sequence>MCLASRGDFFGLGGARSNRGRVRHIVTRRRIVITIRIRLRVLAGGAGNGDTGKRVEKVGSLLLNGLALMVLWSTGGAIMARQDARLGLLHAASLGVYQCQRCGREECLSRRRVDDQSDCRRQQQGSNQVKDPSDKVGSTKGRGTSRLTPRPKTDNVLDRAKDTNDDGHVETLDIGSKLVWAELLFIGDVEIEVAWDGGGSLFDVVYLLVEATGEHPELLIVDAAHEGLRDLLFRLVPAEVGDLVVVRDLGMAHFLVVVHDEGVRERGLLGEVGGLFVFQGVCDGLGCAGERQGFGDGVDKG</sequence>
<dbReference type="Proteomes" id="UP000756346">
    <property type="component" value="Unassembled WGS sequence"/>
</dbReference>
<dbReference type="AlphaFoldDB" id="A0A9P9BH66"/>
<reference evidence="3" key="1">
    <citation type="journal article" date="2021" name="Nat. Commun.">
        <title>Genetic determinants of endophytism in the Arabidopsis root mycobiome.</title>
        <authorList>
            <person name="Mesny F."/>
            <person name="Miyauchi S."/>
            <person name="Thiergart T."/>
            <person name="Pickel B."/>
            <person name="Atanasova L."/>
            <person name="Karlsson M."/>
            <person name="Huettel B."/>
            <person name="Barry K.W."/>
            <person name="Haridas S."/>
            <person name="Chen C."/>
            <person name="Bauer D."/>
            <person name="Andreopoulos W."/>
            <person name="Pangilinan J."/>
            <person name="LaButti K."/>
            <person name="Riley R."/>
            <person name="Lipzen A."/>
            <person name="Clum A."/>
            <person name="Drula E."/>
            <person name="Henrissat B."/>
            <person name="Kohler A."/>
            <person name="Grigoriev I.V."/>
            <person name="Martin F.M."/>
            <person name="Hacquard S."/>
        </authorList>
    </citation>
    <scope>NUCLEOTIDE SEQUENCE</scope>
    <source>
        <strain evidence="3">MPI-CAGE-CH-0230</strain>
    </source>
</reference>
<feature type="compositionally biased region" description="Basic and acidic residues" evidence="1">
    <location>
        <begin position="151"/>
        <end position="162"/>
    </location>
</feature>
<evidence type="ECO:0000256" key="1">
    <source>
        <dbReference type="SAM" id="MobiDB-lite"/>
    </source>
</evidence>
<organism evidence="3 4">
    <name type="scientific">Microdochium trichocladiopsis</name>
    <dbReference type="NCBI Taxonomy" id="1682393"/>
    <lineage>
        <taxon>Eukaryota</taxon>
        <taxon>Fungi</taxon>
        <taxon>Dikarya</taxon>
        <taxon>Ascomycota</taxon>
        <taxon>Pezizomycotina</taxon>
        <taxon>Sordariomycetes</taxon>
        <taxon>Xylariomycetidae</taxon>
        <taxon>Xylariales</taxon>
        <taxon>Microdochiaceae</taxon>
        <taxon>Microdochium</taxon>
    </lineage>
</organism>
<protein>
    <submittedName>
        <fullName evidence="3">Uncharacterized protein</fullName>
    </submittedName>
</protein>
<proteinExistence type="predicted"/>
<keyword evidence="4" id="KW-1185">Reference proteome</keyword>
<feature type="region of interest" description="Disordered" evidence="1">
    <location>
        <begin position="113"/>
        <end position="162"/>
    </location>
</feature>
<accession>A0A9P9BH66</accession>
<keyword evidence="2" id="KW-0472">Membrane</keyword>
<dbReference type="RefSeq" id="XP_046006431.1">
    <property type="nucleotide sequence ID" value="XM_046155475.1"/>
</dbReference>
<name>A0A9P9BH66_9PEZI</name>
<evidence type="ECO:0000313" key="4">
    <source>
        <dbReference type="Proteomes" id="UP000756346"/>
    </source>
</evidence>
<comment type="caution">
    <text evidence="3">The sequence shown here is derived from an EMBL/GenBank/DDBJ whole genome shotgun (WGS) entry which is preliminary data.</text>
</comment>
<keyword evidence="2" id="KW-0812">Transmembrane</keyword>
<keyword evidence="2" id="KW-1133">Transmembrane helix</keyword>